<reference evidence="1 2" key="1">
    <citation type="journal article" date="2016" name="Nat. Commun.">
        <title>Thousands of microbial genomes shed light on interconnected biogeochemical processes in an aquifer system.</title>
        <authorList>
            <person name="Anantharaman K."/>
            <person name="Brown C.T."/>
            <person name="Hug L.A."/>
            <person name="Sharon I."/>
            <person name="Castelle C.J."/>
            <person name="Probst A.J."/>
            <person name="Thomas B.C."/>
            <person name="Singh A."/>
            <person name="Wilkins M.J."/>
            <person name="Karaoz U."/>
            <person name="Brodie E.L."/>
            <person name="Williams K.H."/>
            <person name="Hubbard S.S."/>
            <person name="Banfield J.F."/>
        </authorList>
    </citation>
    <scope>NUCLEOTIDE SEQUENCE [LARGE SCALE GENOMIC DNA]</scope>
</reference>
<accession>A0A1F4U8U9</accession>
<sequence length="253" mass="28439">MIKNKIISFDLSEIIELDSPEEIRRRISGFGGDPNKIAEYLRQQGTPVAKVVLLRKISDPAFLEEAIRGLEMKSLADYRAMIQSKYGRLSVVELDKRAIAYSIDNRVLAREWILKLHAFERVAAEEGFLACGPGACCNVLLSTAILSFTNAGSIFGFSSCGLVILQRMFFYLRIPRYMDRDERGDKIISQCSSVGPKRVQIGSPISIDDGRTATSSPTVKIFYKENYGDARLVRLQAKLDGEFKEIEKLRRSS</sequence>
<protein>
    <submittedName>
        <fullName evidence="1">Uncharacterized protein</fullName>
    </submittedName>
</protein>
<proteinExistence type="predicted"/>
<dbReference type="Proteomes" id="UP000179242">
    <property type="component" value="Unassembled WGS sequence"/>
</dbReference>
<dbReference type="AlphaFoldDB" id="A0A1F4U8U9"/>
<comment type="caution">
    <text evidence="1">The sequence shown here is derived from an EMBL/GenBank/DDBJ whole genome shotgun (WGS) entry which is preliminary data.</text>
</comment>
<evidence type="ECO:0000313" key="1">
    <source>
        <dbReference type="EMBL" id="OGC40713.1"/>
    </source>
</evidence>
<dbReference type="EMBL" id="MEUJ01000002">
    <property type="protein sequence ID" value="OGC40713.1"/>
    <property type="molecule type" value="Genomic_DNA"/>
</dbReference>
<gene>
    <name evidence="1" type="ORF">A2438_00215</name>
</gene>
<name>A0A1F4U8U9_UNCSA</name>
<organism evidence="1 2">
    <name type="scientific">candidate division WOR-1 bacterium RIFOXYC2_FULL_46_14</name>
    <dbReference type="NCBI Taxonomy" id="1802587"/>
    <lineage>
        <taxon>Bacteria</taxon>
        <taxon>Bacillati</taxon>
        <taxon>Saganbacteria</taxon>
    </lineage>
</organism>
<evidence type="ECO:0000313" key="2">
    <source>
        <dbReference type="Proteomes" id="UP000179242"/>
    </source>
</evidence>